<dbReference type="PIRSF" id="PIRSF029218">
    <property type="entry name" value="ParE"/>
    <property type="match status" value="1"/>
</dbReference>
<dbReference type="Pfam" id="PF05016">
    <property type="entry name" value="ParE_toxin"/>
    <property type="match status" value="1"/>
</dbReference>
<comment type="similarity">
    <text evidence="1 3">Belongs to the RelE toxin family.</text>
</comment>
<evidence type="ECO:0000313" key="4">
    <source>
        <dbReference type="EMBL" id="SFC38839.1"/>
    </source>
</evidence>
<dbReference type="Gene3D" id="3.30.2310.20">
    <property type="entry name" value="RelE-like"/>
    <property type="match status" value="1"/>
</dbReference>
<evidence type="ECO:0000313" key="5">
    <source>
        <dbReference type="Proteomes" id="UP000226420"/>
    </source>
</evidence>
<reference evidence="4 5" key="1">
    <citation type="submission" date="2016-10" db="EMBL/GenBank/DDBJ databases">
        <authorList>
            <person name="Varghese N."/>
            <person name="Submissions S."/>
        </authorList>
    </citation>
    <scope>NUCLEOTIDE SEQUENCE [LARGE SCALE GENOMIC DNA]</scope>
    <source>
        <strain evidence="4 5">DSM 5563</strain>
    </source>
</reference>
<organism evidence="4 5">
    <name type="scientific">Pragia fontium DSM 5563 = ATCC 49100</name>
    <dbReference type="NCBI Taxonomy" id="1122977"/>
    <lineage>
        <taxon>Bacteria</taxon>
        <taxon>Pseudomonadati</taxon>
        <taxon>Pseudomonadota</taxon>
        <taxon>Gammaproteobacteria</taxon>
        <taxon>Enterobacterales</taxon>
        <taxon>Budviciaceae</taxon>
        <taxon>Pragia</taxon>
    </lineage>
</organism>
<evidence type="ECO:0000256" key="2">
    <source>
        <dbReference type="ARBA" id="ARBA00022649"/>
    </source>
</evidence>
<dbReference type="PANTHER" id="PTHR33755">
    <property type="entry name" value="TOXIN PARE1-RELATED"/>
    <property type="match status" value="1"/>
</dbReference>
<dbReference type="AlphaFoldDB" id="A0AAJ5BGE6"/>
<name>A0AAJ5BGE6_9GAMM</name>
<comment type="caution">
    <text evidence="4">The sequence shown here is derived from an EMBL/GenBank/DDBJ whole genome shotgun (WGS) entry which is preliminary data.</text>
</comment>
<dbReference type="EMBL" id="FOLW01000002">
    <property type="protein sequence ID" value="SFC38839.1"/>
    <property type="molecule type" value="Genomic_DNA"/>
</dbReference>
<evidence type="ECO:0000256" key="3">
    <source>
        <dbReference type="PIRNR" id="PIRNR029218"/>
    </source>
</evidence>
<dbReference type="Proteomes" id="UP000226420">
    <property type="component" value="Unassembled WGS sequence"/>
</dbReference>
<evidence type="ECO:0000256" key="1">
    <source>
        <dbReference type="ARBA" id="ARBA00006226"/>
    </source>
</evidence>
<dbReference type="RefSeq" id="WP_074820944.1">
    <property type="nucleotide sequence ID" value="NZ_FOLW01000002.1"/>
</dbReference>
<dbReference type="InterPro" id="IPR035093">
    <property type="entry name" value="RelE/ParE_toxin_dom_sf"/>
</dbReference>
<protein>
    <recommendedName>
        <fullName evidence="3">Toxin</fullName>
    </recommendedName>
</protein>
<sequence>MLKSKEVRLTPKAISDLENIYRYSHREFGQIKAERYIRCIDAALNKLADFPQLGIHYFHLAKDLMGYKVESHIVFYRVQHDVISVLRVLHKSMDYAEYIP</sequence>
<keyword evidence="2" id="KW-1277">Toxin-antitoxin system</keyword>
<gene>
    <name evidence="4" type="ORF">SAMN02745723_102238</name>
</gene>
<dbReference type="InterPro" id="IPR028344">
    <property type="entry name" value="ParE1/4"/>
</dbReference>
<dbReference type="InterPro" id="IPR051803">
    <property type="entry name" value="TA_system_RelE-like_toxin"/>
</dbReference>
<dbReference type="InterPro" id="IPR007712">
    <property type="entry name" value="RelE/ParE_toxin"/>
</dbReference>
<proteinExistence type="inferred from homology"/>
<accession>A0AAJ5BGE6</accession>